<organism evidence="8 9">
    <name type="scientific">Flexivirga endophytica</name>
    <dbReference type="NCBI Taxonomy" id="1849103"/>
    <lineage>
        <taxon>Bacteria</taxon>
        <taxon>Bacillati</taxon>
        <taxon>Actinomycetota</taxon>
        <taxon>Actinomycetes</taxon>
        <taxon>Micrococcales</taxon>
        <taxon>Dermacoccaceae</taxon>
        <taxon>Flexivirga</taxon>
    </lineage>
</organism>
<accession>A0A916SXM1</accession>
<evidence type="ECO:0000256" key="6">
    <source>
        <dbReference type="ARBA" id="ARBA00060707"/>
    </source>
</evidence>
<keyword evidence="1" id="KW-0001">2Fe-2S</keyword>
<evidence type="ECO:0000259" key="7">
    <source>
        <dbReference type="PROSITE" id="PS51085"/>
    </source>
</evidence>
<comment type="caution">
    <text evidence="8">The sequence shown here is derived from an EMBL/GenBank/DDBJ whole genome shotgun (WGS) entry which is preliminary data.</text>
</comment>
<dbReference type="InterPro" id="IPR036884">
    <property type="entry name" value="2Fe-2S-bd_dom_sf"/>
</dbReference>
<evidence type="ECO:0000256" key="5">
    <source>
        <dbReference type="ARBA" id="ARBA00023014"/>
    </source>
</evidence>
<dbReference type="Pfam" id="PF00111">
    <property type="entry name" value="Fer2"/>
    <property type="match status" value="1"/>
</dbReference>
<evidence type="ECO:0000256" key="4">
    <source>
        <dbReference type="ARBA" id="ARBA00023004"/>
    </source>
</evidence>
<dbReference type="RefSeq" id="WP_188835729.1">
    <property type="nucleotide sequence ID" value="NZ_BMHI01000001.1"/>
</dbReference>
<dbReference type="Proteomes" id="UP000636793">
    <property type="component" value="Unassembled WGS sequence"/>
</dbReference>
<dbReference type="Gene3D" id="1.10.150.120">
    <property type="entry name" value="[2Fe-2S]-binding domain"/>
    <property type="match status" value="1"/>
</dbReference>
<reference evidence="8" key="1">
    <citation type="journal article" date="2014" name="Int. J. Syst. Evol. Microbiol.">
        <title>Complete genome sequence of Corynebacterium casei LMG S-19264T (=DSM 44701T), isolated from a smear-ripened cheese.</title>
        <authorList>
            <consortium name="US DOE Joint Genome Institute (JGI-PGF)"/>
            <person name="Walter F."/>
            <person name="Albersmeier A."/>
            <person name="Kalinowski J."/>
            <person name="Ruckert C."/>
        </authorList>
    </citation>
    <scope>NUCLEOTIDE SEQUENCE</scope>
    <source>
        <strain evidence="8">CGMCC 1.15085</strain>
    </source>
</reference>
<dbReference type="PANTHER" id="PTHR44379:SF8">
    <property type="entry name" value="XANTHINE DEHYDROGENASE IRON-SULFUR-BINDING SUBUNIT XDHC-RELATED"/>
    <property type="match status" value="1"/>
</dbReference>
<sequence length="164" mass="17500">MTTTPQESLHVSVSVNGRTYRAQVDARKTLADFIREDAVLTGTKLGCEHGVCGACTVLVDDAPMRSCLMLAVQADGRHVRTVENLADGTELNSLQQAFQRNHSLQCGFCTAGILMSATALLEQNPTPTRAEIVETVSGSLCRCTGYETIVAAVEEAAAPAEERS</sequence>
<dbReference type="SUPFAM" id="SSF47741">
    <property type="entry name" value="CO dehydrogenase ISP C-domain like"/>
    <property type="match status" value="1"/>
</dbReference>
<keyword evidence="3" id="KW-0560">Oxidoreductase</keyword>
<protein>
    <submittedName>
        <fullName evidence="8">(2Fe-2S)-binding protein</fullName>
    </submittedName>
</protein>
<comment type="pathway">
    <text evidence="6">Alkaloid degradation; nicotine degradation.</text>
</comment>
<dbReference type="PANTHER" id="PTHR44379">
    <property type="entry name" value="OXIDOREDUCTASE WITH IRON-SULFUR SUBUNIT"/>
    <property type="match status" value="1"/>
</dbReference>
<name>A0A916SXM1_9MICO</name>
<dbReference type="EMBL" id="BMHI01000001">
    <property type="protein sequence ID" value="GGB21484.1"/>
    <property type="molecule type" value="Genomic_DNA"/>
</dbReference>
<dbReference type="InterPro" id="IPR006058">
    <property type="entry name" value="2Fe2S_fd_BS"/>
</dbReference>
<dbReference type="Gene3D" id="3.10.20.30">
    <property type="match status" value="1"/>
</dbReference>
<dbReference type="Pfam" id="PF01799">
    <property type="entry name" value="Fer2_2"/>
    <property type="match status" value="1"/>
</dbReference>
<proteinExistence type="predicted"/>
<evidence type="ECO:0000256" key="1">
    <source>
        <dbReference type="ARBA" id="ARBA00022714"/>
    </source>
</evidence>
<dbReference type="GO" id="GO:0051537">
    <property type="term" value="F:2 iron, 2 sulfur cluster binding"/>
    <property type="evidence" value="ECO:0007669"/>
    <property type="project" value="UniProtKB-KW"/>
</dbReference>
<dbReference type="InterPro" id="IPR001041">
    <property type="entry name" value="2Fe-2S_ferredoxin-type"/>
</dbReference>
<gene>
    <name evidence="8" type="ORF">GCM10011492_09270</name>
</gene>
<evidence type="ECO:0000313" key="9">
    <source>
        <dbReference type="Proteomes" id="UP000636793"/>
    </source>
</evidence>
<dbReference type="InterPro" id="IPR012675">
    <property type="entry name" value="Beta-grasp_dom_sf"/>
</dbReference>
<dbReference type="GO" id="GO:0046872">
    <property type="term" value="F:metal ion binding"/>
    <property type="evidence" value="ECO:0007669"/>
    <property type="project" value="UniProtKB-KW"/>
</dbReference>
<dbReference type="InterPro" id="IPR002888">
    <property type="entry name" value="2Fe-2S-bd"/>
</dbReference>
<dbReference type="InterPro" id="IPR051452">
    <property type="entry name" value="Diverse_Oxidoreductases"/>
</dbReference>
<keyword evidence="9" id="KW-1185">Reference proteome</keyword>
<evidence type="ECO:0000256" key="3">
    <source>
        <dbReference type="ARBA" id="ARBA00023002"/>
    </source>
</evidence>
<dbReference type="SUPFAM" id="SSF54292">
    <property type="entry name" value="2Fe-2S ferredoxin-like"/>
    <property type="match status" value="1"/>
</dbReference>
<keyword evidence="4" id="KW-0408">Iron</keyword>
<dbReference type="PROSITE" id="PS00197">
    <property type="entry name" value="2FE2S_FER_1"/>
    <property type="match status" value="1"/>
</dbReference>
<reference evidence="8" key="2">
    <citation type="submission" date="2020-09" db="EMBL/GenBank/DDBJ databases">
        <authorList>
            <person name="Sun Q."/>
            <person name="Zhou Y."/>
        </authorList>
    </citation>
    <scope>NUCLEOTIDE SEQUENCE</scope>
    <source>
        <strain evidence="8">CGMCC 1.15085</strain>
    </source>
</reference>
<dbReference type="CDD" id="cd00207">
    <property type="entry name" value="fer2"/>
    <property type="match status" value="1"/>
</dbReference>
<keyword evidence="2" id="KW-0479">Metal-binding</keyword>
<dbReference type="FunFam" id="3.10.20.30:FF:000020">
    <property type="entry name" value="Xanthine dehydrogenase iron-sulfur subunit"/>
    <property type="match status" value="1"/>
</dbReference>
<evidence type="ECO:0000313" key="8">
    <source>
        <dbReference type="EMBL" id="GGB21484.1"/>
    </source>
</evidence>
<evidence type="ECO:0000256" key="2">
    <source>
        <dbReference type="ARBA" id="ARBA00022723"/>
    </source>
</evidence>
<keyword evidence="5" id="KW-0411">Iron-sulfur</keyword>
<dbReference type="GO" id="GO:0016491">
    <property type="term" value="F:oxidoreductase activity"/>
    <property type="evidence" value="ECO:0007669"/>
    <property type="project" value="UniProtKB-KW"/>
</dbReference>
<dbReference type="PROSITE" id="PS51085">
    <property type="entry name" value="2FE2S_FER_2"/>
    <property type="match status" value="1"/>
</dbReference>
<dbReference type="InterPro" id="IPR036010">
    <property type="entry name" value="2Fe-2S_ferredoxin-like_sf"/>
</dbReference>
<feature type="domain" description="2Fe-2S ferredoxin-type" evidence="7">
    <location>
        <begin position="9"/>
        <end position="85"/>
    </location>
</feature>
<dbReference type="AlphaFoldDB" id="A0A916SXM1"/>